<evidence type="ECO:0008006" key="3">
    <source>
        <dbReference type="Google" id="ProtNLM"/>
    </source>
</evidence>
<keyword evidence="1" id="KW-1133">Transmembrane helix</keyword>
<feature type="transmembrane region" description="Helical" evidence="1">
    <location>
        <begin position="7"/>
        <end position="28"/>
    </location>
</feature>
<dbReference type="Gene3D" id="2.60.120.200">
    <property type="match status" value="1"/>
</dbReference>
<proteinExistence type="predicted"/>
<dbReference type="AlphaFoldDB" id="A0A6C0JAK5"/>
<evidence type="ECO:0000313" key="2">
    <source>
        <dbReference type="EMBL" id="QHU01577.1"/>
    </source>
</evidence>
<dbReference type="InterPro" id="IPR013320">
    <property type="entry name" value="ConA-like_dom_sf"/>
</dbReference>
<feature type="transmembrane region" description="Helical" evidence="1">
    <location>
        <begin position="54"/>
        <end position="73"/>
    </location>
</feature>
<accession>A0A6C0JAK5</accession>
<dbReference type="EMBL" id="MN740346">
    <property type="protein sequence ID" value="QHU01577.1"/>
    <property type="molecule type" value="Genomic_DNA"/>
</dbReference>
<keyword evidence="1" id="KW-0812">Transmembrane</keyword>
<reference evidence="2" key="1">
    <citation type="journal article" date="2020" name="Nature">
        <title>Giant virus diversity and host interactions through global metagenomics.</title>
        <authorList>
            <person name="Schulz F."/>
            <person name="Roux S."/>
            <person name="Paez-Espino D."/>
            <person name="Jungbluth S."/>
            <person name="Walsh D.A."/>
            <person name="Denef V.J."/>
            <person name="McMahon K.D."/>
            <person name="Konstantinidis K.T."/>
            <person name="Eloe-Fadrosh E.A."/>
            <person name="Kyrpides N.C."/>
            <person name="Woyke T."/>
        </authorList>
    </citation>
    <scope>NUCLEOTIDE SEQUENCE</scope>
    <source>
        <strain evidence="2">GVMAG-M-3300025874-2</strain>
    </source>
</reference>
<dbReference type="Pfam" id="PF13385">
    <property type="entry name" value="Laminin_G_3"/>
    <property type="match status" value="1"/>
</dbReference>
<protein>
    <recommendedName>
        <fullName evidence="3">LamG-like jellyroll fold domain-containing protein</fullName>
    </recommendedName>
</protein>
<sequence>MNRYITYLIYIIIAFITVVGGFLIYSFVKKNNENVPGKVLDIAQTLLTIPAPQLAFYVIVMIALISIVIYNIFKPKYGLPHDVVKFCYKKPFDTRTIYMFKNKHPYIPGEALPFNENTSSSYGIWLYISGVDNGIMKNKKGASWINTTGLKKVLSRGTSQDSKIGIYIKKDINDMKIKFNTTNNTPEEIVLENIPLNKWFQIILTINENKNINLYINGKLIKTYLLRGTLNIDQSMNIYMGDKAGSTDKYPGLLFKGFYSSTALPSNVIQSIYNKQKHQVISYYKKYLEPKIKKSDKPICVPQKK</sequence>
<keyword evidence="1" id="KW-0472">Membrane</keyword>
<organism evidence="2">
    <name type="scientific">viral metagenome</name>
    <dbReference type="NCBI Taxonomy" id="1070528"/>
    <lineage>
        <taxon>unclassified sequences</taxon>
        <taxon>metagenomes</taxon>
        <taxon>organismal metagenomes</taxon>
    </lineage>
</organism>
<dbReference type="SUPFAM" id="SSF49899">
    <property type="entry name" value="Concanavalin A-like lectins/glucanases"/>
    <property type="match status" value="1"/>
</dbReference>
<name>A0A6C0JAK5_9ZZZZ</name>
<evidence type="ECO:0000256" key="1">
    <source>
        <dbReference type="SAM" id="Phobius"/>
    </source>
</evidence>